<keyword evidence="10" id="KW-0812">Transmembrane</keyword>
<dbReference type="GO" id="GO:0071555">
    <property type="term" value="P:cell wall organization"/>
    <property type="evidence" value="ECO:0007669"/>
    <property type="project" value="UniProtKB-UniRule"/>
</dbReference>
<evidence type="ECO:0000259" key="11">
    <source>
        <dbReference type="PROSITE" id="PS52029"/>
    </source>
</evidence>
<dbReference type="InterPro" id="IPR036365">
    <property type="entry name" value="PGBD-like_sf"/>
</dbReference>
<evidence type="ECO:0000256" key="3">
    <source>
        <dbReference type="ARBA" id="ARBA00022676"/>
    </source>
</evidence>
<dbReference type="InterPro" id="IPR050979">
    <property type="entry name" value="LD-transpeptidase"/>
</dbReference>
<keyword evidence="3" id="KW-0328">Glycosyltransferase</keyword>
<feature type="domain" description="L,D-TPase catalytic" evidence="11">
    <location>
        <begin position="43"/>
        <end position="151"/>
    </location>
</feature>
<gene>
    <name evidence="12" type="ORF">SAMN02746091_01465</name>
</gene>
<dbReference type="GO" id="GO:0018104">
    <property type="term" value="P:peptidoglycan-protein cross-linking"/>
    <property type="evidence" value="ECO:0007669"/>
    <property type="project" value="TreeGrafter"/>
</dbReference>
<feature type="active site" description="Proton donor/acceptor" evidence="9">
    <location>
        <position position="111"/>
    </location>
</feature>
<evidence type="ECO:0000256" key="8">
    <source>
        <dbReference type="ARBA" id="ARBA00023316"/>
    </source>
</evidence>
<dbReference type="GO" id="GO:0016757">
    <property type="term" value="F:glycosyltransferase activity"/>
    <property type="evidence" value="ECO:0007669"/>
    <property type="project" value="UniProtKB-KW"/>
</dbReference>
<dbReference type="PANTHER" id="PTHR30582">
    <property type="entry name" value="L,D-TRANSPEPTIDASE"/>
    <property type="match status" value="1"/>
</dbReference>
<evidence type="ECO:0000313" key="13">
    <source>
        <dbReference type="Proteomes" id="UP000184423"/>
    </source>
</evidence>
<evidence type="ECO:0000256" key="10">
    <source>
        <dbReference type="SAM" id="Phobius"/>
    </source>
</evidence>
<dbReference type="UniPathway" id="UPA00219"/>
<protein>
    <submittedName>
        <fullName evidence="12">Putative peptidoglycan binding domain-containing protein</fullName>
    </submittedName>
</protein>
<dbReference type="GO" id="GO:0071972">
    <property type="term" value="F:peptidoglycan L,D-transpeptidase activity"/>
    <property type="evidence" value="ECO:0007669"/>
    <property type="project" value="TreeGrafter"/>
</dbReference>
<evidence type="ECO:0000256" key="7">
    <source>
        <dbReference type="ARBA" id="ARBA00022984"/>
    </source>
</evidence>
<dbReference type="CDD" id="cd16913">
    <property type="entry name" value="YkuD_like"/>
    <property type="match status" value="1"/>
</dbReference>
<evidence type="ECO:0000256" key="9">
    <source>
        <dbReference type="PROSITE-ProRule" id="PRU01373"/>
    </source>
</evidence>
<keyword evidence="7 9" id="KW-0573">Peptidoglycan synthesis</keyword>
<dbReference type="Gene3D" id="2.40.440.10">
    <property type="entry name" value="L,D-transpeptidase catalytic domain-like"/>
    <property type="match status" value="1"/>
</dbReference>
<keyword evidence="5" id="KW-0378">Hydrolase</keyword>
<comment type="similarity">
    <text evidence="2">Belongs to the YkuD family.</text>
</comment>
<dbReference type="RefSeq" id="WP_027307592.1">
    <property type="nucleotide sequence ID" value="NZ_FQVG01000025.1"/>
</dbReference>
<dbReference type="Gene3D" id="1.10.101.10">
    <property type="entry name" value="PGBD-like superfamily/PGBD"/>
    <property type="match status" value="1"/>
</dbReference>
<keyword evidence="10" id="KW-1133">Transmembrane helix</keyword>
<evidence type="ECO:0000256" key="2">
    <source>
        <dbReference type="ARBA" id="ARBA00005992"/>
    </source>
</evidence>
<dbReference type="InterPro" id="IPR002477">
    <property type="entry name" value="Peptidoglycan-bd-like"/>
</dbReference>
<dbReference type="GO" id="GO:0008360">
    <property type="term" value="P:regulation of cell shape"/>
    <property type="evidence" value="ECO:0007669"/>
    <property type="project" value="UniProtKB-UniRule"/>
</dbReference>
<evidence type="ECO:0000256" key="5">
    <source>
        <dbReference type="ARBA" id="ARBA00022801"/>
    </source>
</evidence>
<dbReference type="InterPro" id="IPR038063">
    <property type="entry name" value="Transpep_catalytic_dom"/>
</dbReference>
<keyword evidence="4" id="KW-0808">Transferase</keyword>
<evidence type="ECO:0000256" key="4">
    <source>
        <dbReference type="ARBA" id="ARBA00022679"/>
    </source>
</evidence>
<dbReference type="InterPro" id="IPR036366">
    <property type="entry name" value="PGBDSf"/>
</dbReference>
<keyword evidence="10" id="KW-0472">Membrane</keyword>
<dbReference type="Pfam" id="PF03734">
    <property type="entry name" value="YkuD"/>
    <property type="match status" value="1"/>
</dbReference>
<evidence type="ECO:0000256" key="1">
    <source>
        <dbReference type="ARBA" id="ARBA00004752"/>
    </source>
</evidence>
<comment type="pathway">
    <text evidence="1 9">Cell wall biogenesis; peptidoglycan biosynthesis.</text>
</comment>
<dbReference type="InterPro" id="IPR005490">
    <property type="entry name" value="LD_TPept_cat_dom"/>
</dbReference>
<keyword evidence="13" id="KW-1185">Reference proteome</keyword>
<reference evidence="13" key="1">
    <citation type="submission" date="2016-11" db="EMBL/GenBank/DDBJ databases">
        <authorList>
            <person name="Varghese N."/>
            <person name="Submissions S."/>
        </authorList>
    </citation>
    <scope>NUCLEOTIDE SEQUENCE [LARGE SCALE GENOMIC DNA]</scope>
    <source>
        <strain evidence="13">DSM 10124</strain>
    </source>
</reference>
<sequence>MKRRYIALFIIVLMCIIVAVGGTLIFVRSDSVFKKNKNSSSKYYIFVDITINRLYLYKDNELVKTYPIASGRPNTPSPIGVWKIISKDTWGEGFGGRWMGFNVPWGKYGIHGTKEPWSIGHDESEGCIRMYNKDVRELYKIVPIGTTVRIYGGPYGPFGEGFRVLRPGDRGADVYEIQRLLKEKGYFKGYVNGIYGEDMKQAVFNFQKKNGLKQSNEIGYIFYEKLGIKLMD</sequence>
<evidence type="ECO:0000256" key="6">
    <source>
        <dbReference type="ARBA" id="ARBA00022960"/>
    </source>
</evidence>
<evidence type="ECO:0000313" key="12">
    <source>
        <dbReference type="EMBL" id="SHE95357.1"/>
    </source>
</evidence>
<proteinExistence type="inferred from homology"/>
<dbReference type="Pfam" id="PF01471">
    <property type="entry name" value="PG_binding_1"/>
    <property type="match status" value="1"/>
</dbReference>
<dbReference type="PROSITE" id="PS52029">
    <property type="entry name" value="LD_TPASE"/>
    <property type="match status" value="1"/>
</dbReference>
<dbReference type="SUPFAM" id="SSF141523">
    <property type="entry name" value="L,D-transpeptidase catalytic domain-like"/>
    <property type="match status" value="1"/>
</dbReference>
<feature type="transmembrane region" description="Helical" evidence="10">
    <location>
        <begin position="6"/>
        <end position="27"/>
    </location>
</feature>
<keyword evidence="6 9" id="KW-0133">Cell shape</keyword>
<dbReference type="AlphaFoldDB" id="A0A1M4XP38"/>
<name>A0A1M4XP38_9CLOT</name>
<dbReference type="SUPFAM" id="SSF47090">
    <property type="entry name" value="PGBD-like"/>
    <property type="match status" value="1"/>
</dbReference>
<keyword evidence="8 9" id="KW-0961">Cell wall biogenesis/degradation</keyword>
<dbReference type="EMBL" id="FQVG01000025">
    <property type="protein sequence ID" value="SHE95357.1"/>
    <property type="molecule type" value="Genomic_DNA"/>
</dbReference>
<feature type="active site" description="Nucleophile" evidence="9">
    <location>
        <position position="127"/>
    </location>
</feature>
<dbReference type="PANTHER" id="PTHR30582:SF24">
    <property type="entry name" value="L,D-TRANSPEPTIDASE ERFK_SRFK-RELATED"/>
    <property type="match status" value="1"/>
</dbReference>
<dbReference type="GO" id="GO:0005576">
    <property type="term" value="C:extracellular region"/>
    <property type="evidence" value="ECO:0007669"/>
    <property type="project" value="TreeGrafter"/>
</dbReference>
<dbReference type="Proteomes" id="UP000184423">
    <property type="component" value="Unassembled WGS sequence"/>
</dbReference>
<organism evidence="12 13">
    <name type="scientific">Caloramator proteoclasticus DSM 10124</name>
    <dbReference type="NCBI Taxonomy" id="1121262"/>
    <lineage>
        <taxon>Bacteria</taxon>
        <taxon>Bacillati</taxon>
        <taxon>Bacillota</taxon>
        <taxon>Clostridia</taxon>
        <taxon>Eubacteriales</taxon>
        <taxon>Clostridiaceae</taxon>
        <taxon>Caloramator</taxon>
    </lineage>
</organism>
<accession>A0A1M4XP38</accession>